<organism evidence="2 3">
    <name type="scientific">Vibrio amylolyticus</name>
    <dbReference type="NCBI Taxonomy" id="2847292"/>
    <lineage>
        <taxon>Bacteria</taxon>
        <taxon>Pseudomonadati</taxon>
        <taxon>Pseudomonadota</taxon>
        <taxon>Gammaproteobacteria</taxon>
        <taxon>Vibrionales</taxon>
        <taxon>Vibrionaceae</taxon>
        <taxon>Vibrio</taxon>
    </lineage>
</organism>
<sequence length="353" mass="39367">MSDLRAATSGANRHSSVIAKRAEGSLVTNSTKVAESKQRDPIRLSQTLTPEHTRRQSLLQRAQQQLASAQVAERSLMEIGNGLGELNKRLSFALKSGGASAKISAEIEKINGSMERTIQSAEFQQQPVVSRQLKPIYHGDDRTTFRIKGLDTARSVGRDETLVFNLGKGGANAVPVKLDSQATPEKQAMQFRQAFNEHGIGVGLDKQRQLVFSTSEQDWQRVSTHLKVTGQGERFPAGKANRARVETTEPRFEPLKLKSDNQHLRESQAETKQLMQQVKVSIHELRAHRRLVNEKITAINERNSDVSEISLATVEKDLERVLPKEASFTQVYQNIQTQANVHRHTVVALLTRS</sequence>
<gene>
    <name evidence="2" type="ORF">KP803_08660</name>
</gene>
<evidence type="ECO:0000256" key="1">
    <source>
        <dbReference type="SAM" id="MobiDB-lite"/>
    </source>
</evidence>
<evidence type="ECO:0000313" key="2">
    <source>
        <dbReference type="EMBL" id="MCK6263349.1"/>
    </source>
</evidence>
<comment type="caution">
    <text evidence="2">The sequence shown here is derived from an EMBL/GenBank/DDBJ whole genome shotgun (WGS) entry which is preliminary data.</text>
</comment>
<dbReference type="EMBL" id="JAJHVV010000004">
    <property type="protein sequence ID" value="MCK6263349.1"/>
    <property type="molecule type" value="Genomic_DNA"/>
</dbReference>
<evidence type="ECO:0000313" key="3">
    <source>
        <dbReference type="Proteomes" id="UP001139559"/>
    </source>
</evidence>
<proteinExistence type="predicted"/>
<dbReference type="Proteomes" id="UP001139559">
    <property type="component" value="Unassembled WGS sequence"/>
</dbReference>
<accession>A0A9X1XPW4</accession>
<keyword evidence="3" id="KW-1185">Reference proteome</keyword>
<name>A0A9X1XPW4_9VIBR</name>
<evidence type="ECO:0008006" key="4">
    <source>
        <dbReference type="Google" id="ProtNLM"/>
    </source>
</evidence>
<reference evidence="2" key="1">
    <citation type="submission" date="2021-11" db="EMBL/GenBank/DDBJ databases">
        <title>Vibrio ZSDE26 sp. nov. and Vibrio ZSDZ34 sp. nov., isolated from coastal seawater in Qingdao.</title>
        <authorList>
            <person name="Zhang P."/>
        </authorList>
    </citation>
    <scope>NUCLEOTIDE SEQUENCE</scope>
    <source>
        <strain evidence="2">ZSDE26</strain>
    </source>
</reference>
<feature type="region of interest" description="Disordered" evidence="1">
    <location>
        <begin position="1"/>
        <end position="52"/>
    </location>
</feature>
<dbReference type="AlphaFoldDB" id="A0A9X1XPW4"/>
<protein>
    <recommendedName>
        <fullName evidence="4">Flagellin</fullName>
    </recommendedName>
</protein>
<dbReference type="RefSeq" id="WP_248008426.1">
    <property type="nucleotide sequence ID" value="NZ_JAJHVV010000004.1"/>
</dbReference>